<evidence type="ECO:0000313" key="2">
    <source>
        <dbReference type="EMBL" id="KIU28713.1"/>
    </source>
</evidence>
<feature type="transmembrane region" description="Helical" evidence="1">
    <location>
        <begin position="126"/>
        <end position="147"/>
    </location>
</feature>
<proteinExistence type="predicted"/>
<feature type="transmembrane region" description="Helical" evidence="1">
    <location>
        <begin position="79"/>
        <end position="105"/>
    </location>
</feature>
<comment type="caution">
    <text evidence="2">The sequence shown here is derived from an EMBL/GenBank/DDBJ whole genome shotgun (WGS) entry which is preliminary data.</text>
</comment>
<sequence length="178" mass="19493">MVGTRIETAPAQSPGWRGGAGPLAILPRVLFRDERPWLAILVGWLLTIAGSTLIGWIVARIAPDNSGPDFGDVSGATKLFLIALFSPVVETLIMAGVLSLLLRFLRPWHAVVASALLWGIAHSLSSPWWGVVIWWPFLIFSTLYVTWRPHGAWRAMAIVASVHILQNLFPALLIVMGK</sequence>
<protein>
    <recommendedName>
        <fullName evidence="4">Abortive infection protein</fullName>
    </recommendedName>
</protein>
<keyword evidence="1" id="KW-1133">Transmembrane helix</keyword>
<dbReference type="PATRIC" id="fig|1549858.7.peg.1201"/>
<feature type="transmembrane region" description="Helical" evidence="1">
    <location>
        <begin position="37"/>
        <end position="59"/>
    </location>
</feature>
<feature type="transmembrane region" description="Helical" evidence="1">
    <location>
        <begin position="153"/>
        <end position="175"/>
    </location>
</feature>
<dbReference type="Proteomes" id="UP000033203">
    <property type="component" value="Unassembled WGS sequence"/>
</dbReference>
<organism evidence="2 3">
    <name type="scientific">Sphingomonas melonis</name>
    <dbReference type="NCBI Taxonomy" id="152682"/>
    <lineage>
        <taxon>Bacteria</taxon>
        <taxon>Pseudomonadati</taxon>
        <taxon>Pseudomonadota</taxon>
        <taxon>Alphaproteobacteria</taxon>
        <taxon>Sphingomonadales</taxon>
        <taxon>Sphingomonadaceae</taxon>
        <taxon>Sphingomonas</taxon>
    </lineage>
</organism>
<evidence type="ECO:0000313" key="3">
    <source>
        <dbReference type="Proteomes" id="UP000033203"/>
    </source>
</evidence>
<evidence type="ECO:0000256" key="1">
    <source>
        <dbReference type="SAM" id="Phobius"/>
    </source>
</evidence>
<keyword evidence="1" id="KW-0812">Transmembrane</keyword>
<dbReference type="EMBL" id="JXTP01000026">
    <property type="protein sequence ID" value="KIU28713.1"/>
    <property type="molecule type" value="Genomic_DNA"/>
</dbReference>
<evidence type="ECO:0008006" key="4">
    <source>
        <dbReference type="Google" id="ProtNLM"/>
    </source>
</evidence>
<name>A0A0D1K525_9SPHN</name>
<reference evidence="2 3" key="1">
    <citation type="submission" date="2015-01" db="EMBL/GenBank/DDBJ databases">
        <title>Genome of Sphingomonas taxi strain 30a.</title>
        <authorList>
            <person name="Eevers N."/>
            <person name="Van Hamme J."/>
            <person name="Bottos E."/>
            <person name="Weyens N."/>
            <person name="Vangronsveld J."/>
        </authorList>
    </citation>
    <scope>NUCLEOTIDE SEQUENCE [LARGE SCALE GENOMIC DNA]</scope>
    <source>
        <strain evidence="2 3">30a</strain>
    </source>
</reference>
<keyword evidence="1" id="KW-0472">Membrane</keyword>
<gene>
    <name evidence="2" type="ORF">SR41_06635</name>
</gene>
<accession>A0A0D1K525</accession>
<dbReference type="AlphaFoldDB" id="A0A0D1K525"/>